<dbReference type="SUPFAM" id="SSF46785">
    <property type="entry name" value="Winged helix' DNA-binding domain"/>
    <property type="match status" value="1"/>
</dbReference>
<comment type="caution">
    <text evidence="5">The sequence shown here is derived from an EMBL/GenBank/DDBJ whole genome shotgun (WGS) entry which is preliminary data.</text>
</comment>
<dbReference type="PRINTS" id="PR00778">
    <property type="entry name" value="HTHARSR"/>
</dbReference>
<dbReference type="InterPro" id="IPR011991">
    <property type="entry name" value="ArsR-like_HTH"/>
</dbReference>
<name>A0A940YD13_9BURK</name>
<keyword evidence="1" id="KW-0805">Transcription regulation</keyword>
<dbReference type="CDD" id="cd00090">
    <property type="entry name" value="HTH_ARSR"/>
    <property type="match status" value="1"/>
</dbReference>
<evidence type="ECO:0000259" key="4">
    <source>
        <dbReference type="PROSITE" id="PS50987"/>
    </source>
</evidence>
<keyword evidence="2" id="KW-0238">DNA-binding</keyword>
<dbReference type="InterPro" id="IPR036388">
    <property type="entry name" value="WH-like_DNA-bd_sf"/>
</dbReference>
<dbReference type="InterPro" id="IPR051011">
    <property type="entry name" value="Metal_resp_trans_reg"/>
</dbReference>
<evidence type="ECO:0000313" key="6">
    <source>
        <dbReference type="Proteomes" id="UP000678374"/>
    </source>
</evidence>
<feature type="domain" description="HTH arsR-type" evidence="4">
    <location>
        <begin position="1"/>
        <end position="95"/>
    </location>
</feature>
<organism evidence="5 6">
    <name type="scientific">Ideonella aquatica</name>
    <dbReference type="NCBI Taxonomy" id="2824119"/>
    <lineage>
        <taxon>Bacteria</taxon>
        <taxon>Pseudomonadati</taxon>
        <taxon>Pseudomonadota</taxon>
        <taxon>Betaproteobacteria</taxon>
        <taxon>Burkholderiales</taxon>
        <taxon>Sphaerotilaceae</taxon>
        <taxon>Ideonella</taxon>
    </lineage>
</organism>
<dbReference type="PROSITE" id="PS50987">
    <property type="entry name" value="HTH_ARSR_2"/>
    <property type="match status" value="1"/>
</dbReference>
<dbReference type="PANTHER" id="PTHR43132">
    <property type="entry name" value="ARSENICAL RESISTANCE OPERON REPRESSOR ARSR-RELATED"/>
    <property type="match status" value="1"/>
</dbReference>
<dbReference type="AlphaFoldDB" id="A0A940YD13"/>
<protein>
    <submittedName>
        <fullName evidence="5">Helix-turn-helix transcriptional regulator</fullName>
    </submittedName>
</protein>
<dbReference type="InterPro" id="IPR001845">
    <property type="entry name" value="HTH_ArsR_DNA-bd_dom"/>
</dbReference>
<keyword evidence="3" id="KW-0804">Transcription</keyword>
<dbReference type="PANTHER" id="PTHR43132:SF2">
    <property type="entry name" value="ARSENICAL RESISTANCE OPERON REPRESSOR ARSR-RELATED"/>
    <property type="match status" value="1"/>
</dbReference>
<gene>
    <name evidence="5" type="ORF">KAK06_03010</name>
</gene>
<dbReference type="Gene3D" id="1.10.10.10">
    <property type="entry name" value="Winged helix-like DNA-binding domain superfamily/Winged helix DNA-binding domain"/>
    <property type="match status" value="1"/>
</dbReference>
<evidence type="ECO:0000256" key="2">
    <source>
        <dbReference type="ARBA" id="ARBA00023125"/>
    </source>
</evidence>
<dbReference type="SMART" id="SM00418">
    <property type="entry name" value="HTH_ARSR"/>
    <property type="match status" value="1"/>
</dbReference>
<dbReference type="Proteomes" id="UP000678374">
    <property type="component" value="Unassembled WGS sequence"/>
</dbReference>
<dbReference type="NCBIfam" id="NF033788">
    <property type="entry name" value="HTH_metalloreg"/>
    <property type="match status" value="1"/>
</dbReference>
<evidence type="ECO:0000256" key="3">
    <source>
        <dbReference type="ARBA" id="ARBA00023163"/>
    </source>
</evidence>
<dbReference type="GO" id="GO:0003700">
    <property type="term" value="F:DNA-binding transcription factor activity"/>
    <property type="evidence" value="ECO:0007669"/>
    <property type="project" value="InterPro"/>
</dbReference>
<dbReference type="GO" id="GO:0003677">
    <property type="term" value="F:DNA binding"/>
    <property type="evidence" value="ECO:0007669"/>
    <property type="project" value="UniProtKB-KW"/>
</dbReference>
<dbReference type="EMBL" id="JAGQDE010000002">
    <property type="protein sequence ID" value="MBQ0957920.1"/>
    <property type="molecule type" value="Genomic_DNA"/>
</dbReference>
<evidence type="ECO:0000256" key="1">
    <source>
        <dbReference type="ARBA" id="ARBA00023015"/>
    </source>
</evidence>
<dbReference type="InterPro" id="IPR036390">
    <property type="entry name" value="WH_DNA-bd_sf"/>
</dbReference>
<evidence type="ECO:0000313" key="5">
    <source>
        <dbReference type="EMBL" id="MBQ0957920.1"/>
    </source>
</evidence>
<proteinExistence type="predicted"/>
<dbReference type="Pfam" id="PF12840">
    <property type="entry name" value="HTH_20"/>
    <property type="match status" value="1"/>
</dbReference>
<dbReference type="RefSeq" id="WP_210800323.1">
    <property type="nucleotide sequence ID" value="NZ_JAGQDE010000002.1"/>
</dbReference>
<reference evidence="5" key="1">
    <citation type="submission" date="2021-04" db="EMBL/GenBank/DDBJ databases">
        <title>The genome sequence of Ideonella sp. 4Y11.</title>
        <authorList>
            <person name="Liu Y."/>
        </authorList>
    </citation>
    <scope>NUCLEOTIDE SEQUENCE</scope>
    <source>
        <strain evidence="5">4Y11</strain>
    </source>
</reference>
<sequence length="109" mass="11381">MENKDAAHLLAALGQPHRLAVFRALVVAGPDGLTPGVLAEQLGLPPATLSFHLKALTHAGLVDATRDGRHLVYRADFTRMNALLAFLTASCCAGQPCELSTAATLSCSC</sequence>
<keyword evidence="6" id="KW-1185">Reference proteome</keyword>
<accession>A0A940YD13</accession>